<dbReference type="InterPro" id="IPR011059">
    <property type="entry name" value="Metal-dep_hydrolase_composite"/>
</dbReference>
<dbReference type="PANTHER" id="PTHR43135">
    <property type="entry name" value="ALPHA-D-RIBOSE 1-METHYLPHOSPHONATE 5-TRIPHOSPHATE DIPHOSPHATASE"/>
    <property type="match status" value="1"/>
</dbReference>
<gene>
    <name evidence="2" type="ORF">N7537_002476</name>
</gene>
<feature type="domain" description="Amidohydrolase-related" evidence="1">
    <location>
        <begin position="40"/>
        <end position="144"/>
    </location>
</feature>
<dbReference type="Gene3D" id="1.20.58.520">
    <property type="entry name" value="Amidohydrolase"/>
    <property type="match status" value="1"/>
</dbReference>
<accession>A0AAD6EHD9</accession>
<evidence type="ECO:0000313" key="2">
    <source>
        <dbReference type="EMBL" id="KAJ5617362.1"/>
    </source>
</evidence>
<dbReference type="GO" id="GO:0016810">
    <property type="term" value="F:hydrolase activity, acting on carbon-nitrogen (but not peptide) bonds"/>
    <property type="evidence" value="ECO:0007669"/>
    <property type="project" value="InterPro"/>
</dbReference>
<name>A0AAD6EHD9_9EURO</name>
<reference evidence="2" key="2">
    <citation type="submission" date="2023-01" db="EMBL/GenBank/DDBJ databases">
        <authorList>
            <person name="Petersen C."/>
        </authorList>
    </citation>
    <scope>NUCLEOTIDE SEQUENCE</scope>
    <source>
        <strain evidence="2">IBT 12815</strain>
    </source>
</reference>
<dbReference type="InterPro" id="IPR006680">
    <property type="entry name" value="Amidohydro-rel"/>
</dbReference>
<dbReference type="RefSeq" id="XP_056758529.1">
    <property type="nucleotide sequence ID" value="XM_056893534.1"/>
</dbReference>
<organism evidence="2 3">
    <name type="scientific">Penicillium hordei</name>
    <dbReference type="NCBI Taxonomy" id="40994"/>
    <lineage>
        <taxon>Eukaryota</taxon>
        <taxon>Fungi</taxon>
        <taxon>Dikarya</taxon>
        <taxon>Ascomycota</taxon>
        <taxon>Pezizomycotina</taxon>
        <taxon>Eurotiomycetes</taxon>
        <taxon>Eurotiomycetidae</taxon>
        <taxon>Eurotiales</taxon>
        <taxon>Aspergillaceae</taxon>
        <taxon>Penicillium</taxon>
    </lineage>
</organism>
<sequence length="150" mass="16046">MSDAEVYQMVKDNRISILMLVMMNVTALSKCLDFESACKTVVALHRAGVSILAGTDANSVPGVPAKVSYGISLYEELELLVRCGMSTTEALRPATSVAAKYFGVCDCGFIQPGYRADLVLIGGNPVENITATKSIQTVWIAGQELKHSQA</sequence>
<dbReference type="InterPro" id="IPR051781">
    <property type="entry name" value="Metallo-dep_Hydrolase"/>
</dbReference>
<dbReference type="SUPFAM" id="SSF51556">
    <property type="entry name" value="Metallo-dependent hydrolases"/>
    <property type="match status" value="1"/>
</dbReference>
<keyword evidence="3" id="KW-1185">Reference proteome</keyword>
<dbReference type="GeneID" id="81583776"/>
<dbReference type="Gene3D" id="3.30.110.90">
    <property type="entry name" value="Amidohydrolase"/>
    <property type="match status" value="1"/>
</dbReference>
<dbReference type="Pfam" id="PF01979">
    <property type="entry name" value="Amidohydro_1"/>
    <property type="match status" value="1"/>
</dbReference>
<protein>
    <recommendedName>
        <fullName evidence="1">Amidohydrolase-related domain-containing protein</fullName>
    </recommendedName>
</protein>
<evidence type="ECO:0000313" key="3">
    <source>
        <dbReference type="Proteomes" id="UP001213799"/>
    </source>
</evidence>
<proteinExistence type="predicted"/>
<dbReference type="Proteomes" id="UP001213799">
    <property type="component" value="Unassembled WGS sequence"/>
</dbReference>
<comment type="caution">
    <text evidence="2">The sequence shown here is derived from an EMBL/GenBank/DDBJ whole genome shotgun (WGS) entry which is preliminary data.</text>
</comment>
<dbReference type="Gene3D" id="2.30.40.10">
    <property type="entry name" value="Urease, subunit C, domain 1"/>
    <property type="match status" value="1"/>
</dbReference>
<dbReference type="AlphaFoldDB" id="A0AAD6EHD9"/>
<dbReference type="InterPro" id="IPR032466">
    <property type="entry name" value="Metal_Hydrolase"/>
</dbReference>
<reference evidence="2" key="1">
    <citation type="journal article" date="2023" name="IMA Fungus">
        <title>Comparative genomic study of the Penicillium genus elucidates a diverse pangenome and 15 lateral gene transfer events.</title>
        <authorList>
            <person name="Petersen C."/>
            <person name="Sorensen T."/>
            <person name="Nielsen M.R."/>
            <person name="Sondergaard T.E."/>
            <person name="Sorensen J.L."/>
            <person name="Fitzpatrick D.A."/>
            <person name="Frisvad J.C."/>
            <person name="Nielsen K.L."/>
        </authorList>
    </citation>
    <scope>NUCLEOTIDE SEQUENCE</scope>
    <source>
        <strain evidence="2">IBT 12815</strain>
    </source>
</reference>
<evidence type="ECO:0000259" key="1">
    <source>
        <dbReference type="Pfam" id="PF01979"/>
    </source>
</evidence>
<dbReference type="EMBL" id="JAQJAE010000001">
    <property type="protein sequence ID" value="KAJ5617362.1"/>
    <property type="molecule type" value="Genomic_DNA"/>
</dbReference>
<dbReference type="PANTHER" id="PTHR43135:SF3">
    <property type="entry name" value="ALPHA-D-RIBOSE 1-METHYLPHOSPHONATE 5-TRIPHOSPHATE DIPHOSPHATASE"/>
    <property type="match status" value="1"/>
</dbReference>